<keyword evidence="2" id="KW-1133">Transmembrane helix</keyword>
<accession>A0ABD1ZVK2</accession>
<keyword evidence="2" id="KW-0472">Membrane</keyword>
<evidence type="ECO:0000256" key="2">
    <source>
        <dbReference type="SAM" id="Phobius"/>
    </source>
</evidence>
<gene>
    <name evidence="3" type="ORF">V1478_018382</name>
</gene>
<evidence type="ECO:0000313" key="4">
    <source>
        <dbReference type="Proteomes" id="UP001607302"/>
    </source>
</evidence>
<proteinExistence type="predicted"/>
<keyword evidence="4" id="KW-1185">Reference proteome</keyword>
<feature type="region of interest" description="Disordered" evidence="1">
    <location>
        <begin position="1"/>
        <end position="36"/>
    </location>
</feature>
<evidence type="ECO:0000256" key="1">
    <source>
        <dbReference type="SAM" id="MobiDB-lite"/>
    </source>
</evidence>
<protein>
    <submittedName>
        <fullName evidence="3">Uncharacterized protein</fullName>
    </submittedName>
</protein>
<reference evidence="3 4" key="1">
    <citation type="journal article" date="2024" name="Ann. Entomol. Soc. Am.">
        <title>Genomic analyses of the southern and eastern yellowjacket wasps (Hymenoptera: Vespidae) reveal evolutionary signatures of social life.</title>
        <authorList>
            <person name="Catto M.A."/>
            <person name="Caine P.B."/>
            <person name="Orr S.E."/>
            <person name="Hunt B.G."/>
            <person name="Goodisman M.A.D."/>
        </authorList>
    </citation>
    <scope>NUCLEOTIDE SEQUENCE [LARGE SCALE GENOMIC DNA]</scope>
    <source>
        <strain evidence="3">233</strain>
        <tissue evidence="3">Head and thorax</tissue>
    </source>
</reference>
<dbReference type="AlphaFoldDB" id="A0ABD1ZVK2"/>
<dbReference type="EMBL" id="JAUDFV010000167">
    <property type="protein sequence ID" value="KAL2712147.1"/>
    <property type="molecule type" value="Genomic_DNA"/>
</dbReference>
<name>A0ABD1ZVK2_VESSQ</name>
<dbReference type="Proteomes" id="UP001607302">
    <property type="component" value="Unassembled WGS sequence"/>
</dbReference>
<feature type="compositionally biased region" description="Acidic residues" evidence="1">
    <location>
        <begin position="10"/>
        <end position="20"/>
    </location>
</feature>
<feature type="transmembrane region" description="Helical" evidence="2">
    <location>
        <begin position="77"/>
        <end position="102"/>
    </location>
</feature>
<keyword evidence="2" id="KW-0812">Transmembrane</keyword>
<organism evidence="3 4">
    <name type="scientific">Vespula squamosa</name>
    <name type="common">Southern yellow jacket</name>
    <name type="synonym">Wasp</name>
    <dbReference type="NCBI Taxonomy" id="30214"/>
    <lineage>
        <taxon>Eukaryota</taxon>
        <taxon>Metazoa</taxon>
        <taxon>Ecdysozoa</taxon>
        <taxon>Arthropoda</taxon>
        <taxon>Hexapoda</taxon>
        <taxon>Insecta</taxon>
        <taxon>Pterygota</taxon>
        <taxon>Neoptera</taxon>
        <taxon>Endopterygota</taxon>
        <taxon>Hymenoptera</taxon>
        <taxon>Apocrita</taxon>
        <taxon>Aculeata</taxon>
        <taxon>Vespoidea</taxon>
        <taxon>Vespidae</taxon>
        <taxon>Vespinae</taxon>
        <taxon>Vespula</taxon>
    </lineage>
</organism>
<comment type="caution">
    <text evidence="3">The sequence shown here is derived from an EMBL/GenBank/DDBJ whole genome shotgun (WGS) entry which is preliminary data.</text>
</comment>
<sequence length="167" mass="18931">MDAGERYDEVDREEEEEEEEERRGGEGGGGGGWVPPNRVPVMYAPVLSSESASSLYRGNQIARSIIRRVEQNSPMMVVMVLLVMFGASLPLLLVVVMVVVILPQKTFKLSLVIVLEFRVRLLLPPKVTTTEEMLARWNRCDHFNRRRLKPRDDGVDVMRIEDSSSTT</sequence>
<evidence type="ECO:0000313" key="3">
    <source>
        <dbReference type="EMBL" id="KAL2712147.1"/>
    </source>
</evidence>